<evidence type="ECO:0000259" key="8">
    <source>
        <dbReference type="PROSITE" id="PS50940"/>
    </source>
</evidence>
<feature type="domain" description="Chitin-binding type-2" evidence="8">
    <location>
        <begin position="243"/>
        <end position="298"/>
    </location>
</feature>
<evidence type="ECO:0000259" key="7">
    <source>
        <dbReference type="PROSITE" id="PS50234"/>
    </source>
</evidence>
<dbReference type="PROSITE" id="PS50940">
    <property type="entry name" value="CHIT_BIND_II"/>
    <property type="match status" value="2"/>
</dbReference>
<reference evidence="9" key="2">
    <citation type="submission" date="2020-11" db="EMBL/GenBank/DDBJ databases">
        <authorList>
            <person name="McCartney M.A."/>
            <person name="Auch B."/>
            <person name="Kono T."/>
            <person name="Mallez S."/>
            <person name="Becker A."/>
            <person name="Gohl D.M."/>
            <person name="Silverstein K.A.T."/>
            <person name="Koren S."/>
            <person name="Bechman K.B."/>
            <person name="Herman A."/>
            <person name="Abrahante J.E."/>
            <person name="Garbe J."/>
        </authorList>
    </citation>
    <scope>NUCLEOTIDE SEQUENCE</scope>
    <source>
        <strain evidence="9">Duluth1</strain>
        <tissue evidence="9">Whole animal</tissue>
    </source>
</reference>
<dbReference type="PROSITE" id="PS50234">
    <property type="entry name" value="VWFA"/>
    <property type="match status" value="1"/>
</dbReference>
<dbReference type="PANTHER" id="PTHR23301">
    <property type="entry name" value="CHITIN BINDING PERITROPHIN-A"/>
    <property type="match status" value="1"/>
</dbReference>
<feature type="chain" id="PRO_5039327090" evidence="6">
    <location>
        <begin position="21"/>
        <end position="356"/>
    </location>
</feature>
<keyword evidence="5" id="KW-0325">Glycoprotein</keyword>
<evidence type="ECO:0000313" key="10">
    <source>
        <dbReference type="Proteomes" id="UP000828390"/>
    </source>
</evidence>
<protein>
    <submittedName>
        <fullName evidence="9">Uncharacterized protein</fullName>
    </submittedName>
</protein>
<feature type="domain" description="Chitin-binding type-2" evidence="8">
    <location>
        <begin position="299"/>
        <end position="354"/>
    </location>
</feature>
<keyword evidence="3" id="KW-0677">Repeat</keyword>
<keyword evidence="2 6" id="KW-0732">Signal</keyword>
<dbReference type="PANTHER" id="PTHR23301:SF0">
    <property type="entry name" value="CHITIN-BINDING TYPE-2 DOMAIN-CONTAINING PROTEIN-RELATED"/>
    <property type="match status" value="1"/>
</dbReference>
<dbReference type="SMART" id="SM00327">
    <property type="entry name" value="VWA"/>
    <property type="match status" value="1"/>
</dbReference>
<name>A0A9D4MY47_DREPO</name>
<evidence type="ECO:0000256" key="6">
    <source>
        <dbReference type="SAM" id="SignalP"/>
    </source>
</evidence>
<dbReference type="Pfam" id="PF00092">
    <property type="entry name" value="VWA"/>
    <property type="match status" value="1"/>
</dbReference>
<accession>A0A9D4MY47</accession>
<proteinExistence type="predicted"/>
<gene>
    <name evidence="9" type="ORF">DPMN_008463</name>
</gene>
<evidence type="ECO:0000256" key="5">
    <source>
        <dbReference type="ARBA" id="ARBA00023180"/>
    </source>
</evidence>
<dbReference type="GO" id="GO:0008061">
    <property type="term" value="F:chitin binding"/>
    <property type="evidence" value="ECO:0007669"/>
    <property type="project" value="UniProtKB-KW"/>
</dbReference>
<evidence type="ECO:0000256" key="2">
    <source>
        <dbReference type="ARBA" id="ARBA00022729"/>
    </source>
</evidence>
<feature type="domain" description="VWFA" evidence="7">
    <location>
        <begin position="27"/>
        <end position="212"/>
    </location>
</feature>
<comment type="caution">
    <text evidence="9">The sequence shown here is derived from an EMBL/GenBank/DDBJ whole genome shotgun (WGS) entry which is preliminary data.</text>
</comment>
<dbReference type="InterPro" id="IPR036465">
    <property type="entry name" value="vWFA_dom_sf"/>
</dbReference>
<dbReference type="SMART" id="SM00494">
    <property type="entry name" value="ChtBD2"/>
    <property type="match status" value="2"/>
</dbReference>
<dbReference type="SUPFAM" id="SSF57625">
    <property type="entry name" value="Invertebrate chitin-binding proteins"/>
    <property type="match status" value="2"/>
</dbReference>
<keyword evidence="1" id="KW-0147">Chitin-binding</keyword>
<dbReference type="InterPro" id="IPR051940">
    <property type="entry name" value="Chitin_bind-dev_reg"/>
</dbReference>
<evidence type="ECO:0000256" key="3">
    <source>
        <dbReference type="ARBA" id="ARBA00022737"/>
    </source>
</evidence>
<reference evidence="9" key="1">
    <citation type="journal article" date="2019" name="bioRxiv">
        <title>The Genome of the Zebra Mussel, Dreissena polymorpha: A Resource for Invasive Species Research.</title>
        <authorList>
            <person name="McCartney M.A."/>
            <person name="Auch B."/>
            <person name="Kono T."/>
            <person name="Mallez S."/>
            <person name="Zhang Y."/>
            <person name="Obille A."/>
            <person name="Becker A."/>
            <person name="Abrahante J.E."/>
            <person name="Garbe J."/>
            <person name="Badalamenti J.P."/>
            <person name="Herman A."/>
            <person name="Mangelson H."/>
            <person name="Liachko I."/>
            <person name="Sullivan S."/>
            <person name="Sone E.D."/>
            <person name="Koren S."/>
            <person name="Silverstein K.A.T."/>
            <person name="Beckman K.B."/>
            <person name="Gohl D.M."/>
        </authorList>
    </citation>
    <scope>NUCLEOTIDE SEQUENCE</scope>
    <source>
        <strain evidence="9">Duluth1</strain>
        <tissue evidence="9">Whole animal</tissue>
    </source>
</reference>
<organism evidence="9 10">
    <name type="scientific">Dreissena polymorpha</name>
    <name type="common">Zebra mussel</name>
    <name type="synonym">Mytilus polymorpha</name>
    <dbReference type="NCBI Taxonomy" id="45954"/>
    <lineage>
        <taxon>Eukaryota</taxon>
        <taxon>Metazoa</taxon>
        <taxon>Spiralia</taxon>
        <taxon>Lophotrochozoa</taxon>
        <taxon>Mollusca</taxon>
        <taxon>Bivalvia</taxon>
        <taxon>Autobranchia</taxon>
        <taxon>Heteroconchia</taxon>
        <taxon>Euheterodonta</taxon>
        <taxon>Imparidentia</taxon>
        <taxon>Neoheterodontei</taxon>
        <taxon>Myida</taxon>
        <taxon>Dreissenoidea</taxon>
        <taxon>Dreissenidae</taxon>
        <taxon>Dreissena</taxon>
    </lineage>
</organism>
<dbReference type="InterPro" id="IPR002557">
    <property type="entry name" value="Chitin-bd_dom"/>
</dbReference>
<dbReference type="AlphaFoldDB" id="A0A9D4MY47"/>
<dbReference type="GO" id="GO:0005576">
    <property type="term" value="C:extracellular region"/>
    <property type="evidence" value="ECO:0007669"/>
    <property type="project" value="InterPro"/>
</dbReference>
<evidence type="ECO:0000256" key="4">
    <source>
        <dbReference type="ARBA" id="ARBA00023157"/>
    </source>
</evidence>
<dbReference type="InterPro" id="IPR002035">
    <property type="entry name" value="VWF_A"/>
</dbReference>
<evidence type="ECO:0000256" key="1">
    <source>
        <dbReference type="ARBA" id="ARBA00022669"/>
    </source>
</evidence>
<dbReference type="EMBL" id="JAIWYP010000001">
    <property type="protein sequence ID" value="KAH3884483.1"/>
    <property type="molecule type" value="Genomic_DNA"/>
</dbReference>
<dbReference type="SUPFAM" id="SSF53300">
    <property type="entry name" value="vWA-like"/>
    <property type="match status" value="1"/>
</dbReference>
<dbReference type="Proteomes" id="UP000828390">
    <property type="component" value="Unassembled WGS sequence"/>
</dbReference>
<sequence>MKISLELCVAFVACVSFVNAQCAGKADLIILIPGSDSVPGHEFFPFERFLINLISFFQIDADNANVGLILYGREPVAISWPQPMKTHKQTNTRITLMCQRATYAEQMRGGNDVASAINLMRQMFSNTSGNTGQPHREGVKQIGVVFTYDGVEPELREVVINATEAAKAEGIVLYGVGKGNPGPEFSSIGSDYCKSFSMGRFIDGLPSVLAFLGSSICSEMDPYVNATEGNCFPQLYQSKEAEPVTCDRQSYLFPDPENCAYYYHCLFRRPVQERCPIDMLFDPIAKSCNYKDYVSCYTDIKCHKQNGLFAHPTDCSKYVNCFDFRPYVQSCPPGLWFDVSVGGCDTASNVACSNSV</sequence>
<dbReference type="Gene3D" id="3.40.50.410">
    <property type="entry name" value="von Willebrand factor, type A domain"/>
    <property type="match status" value="1"/>
</dbReference>
<dbReference type="InterPro" id="IPR036508">
    <property type="entry name" value="Chitin-bd_dom_sf"/>
</dbReference>
<keyword evidence="10" id="KW-1185">Reference proteome</keyword>
<dbReference type="Gene3D" id="2.170.140.10">
    <property type="entry name" value="Chitin binding domain"/>
    <property type="match status" value="2"/>
</dbReference>
<dbReference type="Pfam" id="PF01607">
    <property type="entry name" value="CBM_14"/>
    <property type="match status" value="2"/>
</dbReference>
<evidence type="ECO:0000313" key="9">
    <source>
        <dbReference type="EMBL" id="KAH3884483.1"/>
    </source>
</evidence>
<feature type="signal peptide" evidence="6">
    <location>
        <begin position="1"/>
        <end position="20"/>
    </location>
</feature>
<dbReference type="OrthoDB" id="6139734at2759"/>
<keyword evidence="4" id="KW-1015">Disulfide bond</keyword>